<dbReference type="GO" id="GO:0031261">
    <property type="term" value="C:DNA replication preinitiation complex"/>
    <property type="evidence" value="ECO:0007669"/>
    <property type="project" value="TreeGrafter"/>
</dbReference>
<dbReference type="GO" id="GO:0005656">
    <property type="term" value="C:nuclear pre-replicative complex"/>
    <property type="evidence" value="ECO:0007669"/>
    <property type="project" value="TreeGrafter"/>
</dbReference>
<proteinExistence type="predicted"/>
<dbReference type="EMBL" id="REGN01009149">
    <property type="protein sequence ID" value="RNA01837.1"/>
    <property type="molecule type" value="Genomic_DNA"/>
</dbReference>
<dbReference type="PANTHER" id="PTHR12748">
    <property type="entry name" value="ORIGIN RECOGNITION COMPLEX SUBUNIT 3"/>
    <property type="match status" value="1"/>
</dbReference>
<evidence type="ECO:0000259" key="2">
    <source>
        <dbReference type="Pfam" id="PF07034"/>
    </source>
</evidence>
<feature type="domain" description="Origin recognition complex subunit 3 N-terminal" evidence="2">
    <location>
        <begin position="26"/>
        <end position="281"/>
    </location>
</feature>
<protein>
    <submittedName>
        <fullName evidence="3">Origin recognition complex subunit 3</fullName>
    </submittedName>
</protein>
<accession>A0A3M7PRR1</accession>
<evidence type="ECO:0000256" key="1">
    <source>
        <dbReference type="SAM" id="MobiDB-lite"/>
    </source>
</evidence>
<dbReference type="AlphaFoldDB" id="A0A3M7PRR1"/>
<sequence>EYIRIHKPSYLNIPVAAISKTPRNSRRKSVSQSAKKSKRQSTVHLKENTDILIDVFNVFEEKIKKTKQEIHHDLFESTYDNIVQYFDYYAFKRAVCTSSSEDIIFNPVCNVIPTIALFTGINTQDYAYLCQNLRIKLEENFTQNIFFINEKNSANIKTLVNSIFSQWESIVDLEEKLVTRNLFTFRYLFDSIKTENDDDVRSESVIFFFKQFELIPKETIECFVSLISCHMESLPIYFIIELASQTNIIQEQLSSSVISKFCIKKLYLMSPDQYVDRFIEKKESELILEISIDQKNYK</sequence>
<evidence type="ECO:0000313" key="4">
    <source>
        <dbReference type="Proteomes" id="UP000276133"/>
    </source>
</evidence>
<gene>
    <name evidence="3" type="ORF">BpHYR1_036777</name>
</gene>
<dbReference type="GO" id="GO:0003688">
    <property type="term" value="F:DNA replication origin binding"/>
    <property type="evidence" value="ECO:0007669"/>
    <property type="project" value="TreeGrafter"/>
</dbReference>
<dbReference type="PANTHER" id="PTHR12748:SF0">
    <property type="entry name" value="ORIGIN RECOGNITION COMPLEX SUBUNIT 3"/>
    <property type="match status" value="1"/>
</dbReference>
<feature type="non-terminal residue" evidence="3">
    <location>
        <position position="1"/>
    </location>
</feature>
<evidence type="ECO:0000313" key="3">
    <source>
        <dbReference type="EMBL" id="RNA01837.1"/>
    </source>
</evidence>
<reference evidence="3 4" key="1">
    <citation type="journal article" date="2018" name="Sci. Rep.">
        <title>Genomic signatures of local adaptation to the degree of environmental predictability in rotifers.</title>
        <authorList>
            <person name="Franch-Gras L."/>
            <person name="Hahn C."/>
            <person name="Garcia-Roger E.M."/>
            <person name="Carmona M.J."/>
            <person name="Serra M."/>
            <person name="Gomez A."/>
        </authorList>
    </citation>
    <scope>NUCLEOTIDE SEQUENCE [LARGE SCALE GENOMIC DNA]</scope>
    <source>
        <strain evidence="3">HYR1</strain>
    </source>
</reference>
<dbReference type="STRING" id="10195.A0A3M7PRR1"/>
<dbReference type="InterPro" id="IPR045667">
    <property type="entry name" value="ORC3_N"/>
</dbReference>
<comment type="caution">
    <text evidence="3">The sequence shown here is derived from an EMBL/GenBank/DDBJ whole genome shotgun (WGS) entry which is preliminary data.</text>
</comment>
<dbReference type="GO" id="GO:0006270">
    <property type="term" value="P:DNA replication initiation"/>
    <property type="evidence" value="ECO:0007669"/>
    <property type="project" value="TreeGrafter"/>
</dbReference>
<dbReference type="GO" id="GO:0005664">
    <property type="term" value="C:nuclear origin of replication recognition complex"/>
    <property type="evidence" value="ECO:0007669"/>
    <property type="project" value="InterPro"/>
</dbReference>
<dbReference type="InterPro" id="IPR020795">
    <property type="entry name" value="ORC3"/>
</dbReference>
<dbReference type="Pfam" id="PF07034">
    <property type="entry name" value="ORC3_N"/>
    <property type="match status" value="1"/>
</dbReference>
<name>A0A3M7PRR1_BRAPC</name>
<feature type="region of interest" description="Disordered" evidence="1">
    <location>
        <begin position="21"/>
        <end position="42"/>
    </location>
</feature>
<keyword evidence="4" id="KW-1185">Reference proteome</keyword>
<dbReference type="Proteomes" id="UP000276133">
    <property type="component" value="Unassembled WGS sequence"/>
</dbReference>
<feature type="compositionally biased region" description="Basic residues" evidence="1">
    <location>
        <begin position="23"/>
        <end position="41"/>
    </location>
</feature>
<organism evidence="3 4">
    <name type="scientific">Brachionus plicatilis</name>
    <name type="common">Marine rotifer</name>
    <name type="synonym">Brachionus muelleri</name>
    <dbReference type="NCBI Taxonomy" id="10195"/>
    <lineage>
        <taxon>Eukaryota</taxon>
        <taxon>Metazoa</taxon>
        <taxon>Spiralia</taxon>
        <taxon>Gnathifera</taxon>
        <taxon>Rotifera</taxon>
        <taxon>Eurotatoria</taxon>
        <taxon>Monogononta</taxon>
        <taxon>Pseudotrocha</taxon>
        <taxon>Ploima</taxon>
        <taxon>Brachionidae</taxon>
        <taxon>Brachionus</taxon>
    </lineage>
</organism>